<dbReference type="GO" id="GO:0003700">
    <property type="term" value="F:DNA-binding transcription factor activity"/>
    <property type="evidence" value="ECO:0007669"/>
    <property type="project" value="TreeGrafter"/>
</dbReference>
<evidence type="ECO:0000259" key="6">
    <source>
        <dbReference type="PROSITE" id="PS50977"/>
    </source>
</evidence>
<feature type="region of interest" description="Disordered" evidence="5">
    <location>
        <begin position="1"/>
        <end position="61"/>
    </location>
</feature>
<dbReference type="Gene3D" id="1.10.357.10">
    <property type="entry name" value="Tetracycline Repressor, domain 2"/>
    <property type="match status" value="1"/>
</dbReference>
<dbReference type="PROSITE" id="PS50977">
    <property type="entry name" value="HTH_TETR_2"/>
    <property type="match status" value="1"/>
</dbReference>
<dbReference type="AlphaFoldDB" id="A0A4P7SFI0"/>
<dbReference type="PANTHER" id="PTHR30055:SF151">
    <property type="entry name" value="TRANSCRIPTIONAL REGULATORY PROTEIN"/>
    <property type="match status" value="1"/>
</dbReference>
<evidence type="ECO:0000313" key="7">
    <source>
        <dbReference type="EMBL" id="QCB92257.1"/>
    </source>
</evidence>
<keyword evidence="3" id="KW-0804">Transcription</keyword>
<dbReference type="InterPro" id="IPR036271">
    <property type="entry name" value="Tet_transcr_reg_TetR-rel_C_sf"/>
</dbReference>
<accession>A0A4P7SFI0</accession>
<feature type="region of interest" description="Disordered" evidence="5">
    <location>
        <begin position="245"/>
        <end position="264"/>
    </location>
</feature>
<dbReference type="InterPro" id="IPR004111">
    <property type="entry name" value="Repressor_TetR_C"/>
</dbReference>
<proteinExistence type="predicted"/>
<evidence type="ECO:0000256" key="3">
    <source>
        <dbReference type="ARBA" id="ARBA00023163"/>
    </source>
</evidence>
<gene>
    <name evidence="7" type="ORF">E5225_00485</name>
</gene>
<dbReference type="EMBL" id="CP039291">
    <property type="protein sequence ID" value="QCB92257.1"/>
    <property type="molecule type" value="Genomic_DNA"/>
</dbReference>
<organism evidence="7 8">
    <name type="scientific">Cellulomonas shaoxiangyii</name>
    <dbReference type="NCBI Taxonomy" id="2566013"/>
    <lineage>
        <taxon>Bacteria</taxon>
        <taxon>Bacillati</taxon>
        <taxon>Actinomycetota</taxon>
        <taxon>Actinomycetes</taxon>
        <taxon>Micrococcales</taxon>
        <taxon>Cellulomonadaceae</taxon>
        <taxon>Cellulomonas</taxon>
    </lineage>
</organism>
<dbReference type="RefSeq" id="WP_135972584.1">
    <property type="nucleotide sequence ID" value="NZ_CP039291.1"/>
</dbReference>
<evidence type="ECO:0000313" key="8">
    <source>
        <dbReference type="Proteomes" id="UP000296469"/>
    </source>
</evidence>
<evidence type="ECO:0000256" key="5">
    <source>
        <dbReference type="SAM" id="MobiDB-lite"/>
    </source>
</evidence>
<keyword evidence="8" id="KW-1185">Reference proteome</keyword>
<dbReference type="InterPro" id="IPR001647">
    <property type="entry name" value="HTH_TetR"/>
</dbReference>
<protein>
    <submittedName>
        <fullName evidence="7">TetR/AcrR family transcriptional regulator</fullName>
    </submittedName>
</protein>
<feature type="DNA-binding region" description="H-T-H motif" evidence="4">
    <location>
        <begin position="81"/>
        <end position="100"/>
    </location>
</feature>
<feature type="compositionally biased region" description="Basic and acidic residues" evidence="5">
    <location>
        <begin position="1"/>
        <end position="18"/>
    </location>
</feature>
<evidence type="ECO:0000256" key="2">
    <source>
        <dbReference type="ARBA" id="ARBA00023125"/>
    </source>
</evidence>
<feature type="domain" description="HTH tetR-type" evidence="6">
    <location>
        <begin position="58"/>
        <end position="118"/>
    </location>
</feature>
<dbReference type="InterPro" id="IPR050109">
    <property type="entry name" value="HTH-type_TetR-like_transc_reg"/>
</dbReference>
<dbReference type="Pfam" id="PF02909">
    <property type="entry name" value="TetR_C_1"/>
    <property type="match status" value="1"/>
</dbReference>
<dbReference type="SUPFAM" id="SSF46689">
    <property type="entry name" value="Homeodomain-like"/>
    <property type="match status" value="1"/>
</dbReference>
<reference evidence="7 8" key="1">
    <citation type="submission" date="2019-04" db="EMBL/GenBank/DDBJ databases">
        <title>Isolation and identification of Cellulomonas shaoxiangyii sp. Nov. isolated from feces of the Tibetan antelopes (Pantholops hodgsonii) in the Qinghai-Tibet plateau of China.</title>
        <authorList>
            <person name="Tian Z."/>
        </authorList>
    </citation>
    <scope>NUCLEOTIDE SEQUENCE [LARGE SCALE GENOMIC DNA]</scope>
    <source>
        <strain evidence="7 8">Z28</strain>
    </source>
</reference>
<sequence length="285" mass="29866">MDQHTDGAARPEPDRRAEGPAGESPVAPAPPGEPAGLPPDVAVLWRRPAPGRRGPRPSLSLDGIADAGVALADAEGLEAVSMARVAQSLGFTTMSLYRHVRSKDELLMLMVDRAAGPPTPVGPEAGDWRARLETLLEAQRPTLAAHPWFADLPAVLFALGPNRLAWMDAMLACLEDTQVPEAHKVEAVGVLASHQLDWARLESAYTARQRQVAAAGGGQGDPDALIARLVSPDEHPALARAVAGGAFDRPAGEPTAEPTDRAGLDFGTTMILDGIAALVARSARP</sequence>
<dbReference type="OrthoDB" id="329481at2"/>
<name>A0A4P7SFI0_9CELL</name>
<evidence type="ECO:0000256" key="4">
    <source>
        <dbReference type="PROSITE-ProRule" id="PRU00335"/>
    </source>
</evidence>
<dbReference type="InterPro" id="IPR009057">
    <property type="entry name" value="Homeodomain-like_sf"/>
</dbReference>
<dbReference type="Gene3D" id="1.10.10.60">
    <property type="entry name" value="Homeodomain-like"/>
    <property type="match status" value="1"/>
</dbReference>
<keyword evidence="2 4" id="KW-0238">DNA-binding</keyword>
<dbReference type="SUPFAM" id="SSF48498">
    <property type="entry name" value="Tetracyclin repressor-like, C-terminal domain"/>
    <property type="match status" value="1"/>
</dbReference>
<keyword evidence="1" id="KW-0805">Transcription regulation</keyword>
<dbReference type="Pfam" id="PF00440">
    <property type="entry name" value="TetR_N"/>
    <property type="match status" value="1"/>
</dbReference>
<dbReference type="GO" id="GO:0045892">
    <property type="term" value="P:negative regulation of DNA-templated transcription"/>
    <property type="evidence" value="ECO:0007669"/>
    <property type="project" value="InterPro"/>
</dbReference>
<dbReference type="KEGG" id="celz:E5225_00485"/>
<feature type="compositionally biased region" description="Pro residues" evidence="5">
    <location>
        <begin position="27"/>
        <end position="37"/>
    </location>
</feature>
<evidence type="ECO:0000256" key="1">
    <source>
        <dbReference type="ARBA" id="ARBA00023015"/>
    </source>
</evidence>
<dbReference type="GO" id="GO:0000976">
    <property type="term" value="F:transcription cis-regulatory region binding"/>
    <property type="evidence" value="ECO:0007669"/>
    <property type="project" value="TreeGrafter"/>
</dbReference>
<dbReference type="Proteomes" id="UP000296469">
    <property type="component" value="Chromosome"/>
</dbReference>
<dbReference type="PANTHER" id="PTHR30055">
    <property type="entry name" value="HTH-TYPE TRANSCRIPTIONAL REGULATOR RUTR"/>
    <property type="match status" value="1"/>
</dbReference>